<dbReference type="InterPro" id="IPR036691">
    <property type="entry name" value="Endo/exonu/phosph_ase_sf"/>
</dbReference>
<evidence type="ECO:0000313" key="2">
    <source>
        <dbReference type="EMBL" id="CAB4541912.1"/>
    </source>
</evidence>
<organism evidence="2">
    <name type="scientific">freshwater metagenome</name>
    <dbReference type="NCBI Taxonomy" id="449393"/>
    <lineage>
        <taxon>unclassified sequences</taxon>
        <taxon>metagenomes</taxon>
        <taxon>ecological metagenomes</taxon>
    </lineage>
</organism>
<dbReference type="InterPro" id="IPR051916">
    <property type="entry name" value="GPI-anchor_lipid_remodeler"/>
</dbReference>
<dbReference type="Pfam" id="PF03372">
    <property type="entry name" value="Exo_endo_phos"/>
    <property type="match status" value="1"/>
</dbReference>
<dbReference type="GO" id="GO:0003824">
    <property type="term" value="F:catalytic activity"/>
    <property type="evidence" value="ECO:0007669"/>
    <property type="project" value="InterPro"/>
</dbReference>
<gene>
    <name evidence="2" type="ORF">UFOPK1419_00659</name>
</gene>
<evidence type="ECO:0000259" key="1">
    <source>
        <dbReference type="Pfam" id="PF03372"/>
    </source>
</evidence>
<dbReference type="EMBL" id="CAEZSK010000087">
    <property type="protein sequence ID" value="CAB4541912.1"/>
    <property type="molecule type" value="Genomic_DNA"/>
</dbReference>
<dbReference type="SUPFAM" id="SSF56219">
    <property type="entry name" value="DNase I-like"/>
    <property type="match status" value="1"/>
</dbReference>
<dbReference type="Gene3D" id="3.60.10.10">
    <property type="entry name" value="Endonuclease/exonuclease/phosphatase"/>
    <property type="match status" value="1"/>
</dbReference>
<protein>
    <submittedName>
        <fullName evidence="2">Unannotated protein</fullName>
    </submittedName>
</protein>
<sequence>MRITSWNLLHGLQIPPNSAGPSASALRQAISEIASDVIAVQEVDYRLPRTGLLNQISEIAAAMSANDWAFAPSVIGTPGEKWRKPNANDPNYISNNSIGDLAGSYGIAIASNIPVVKWQRLNLGRSVIGMPLVVPTESETSGRPKLRPIYVHDEPRVALAATLQNGFTVINTHLSFAPGVNLAQLRRLKKWADQISRETNTIPIILGDLNLPKDIPTIGSKWKSLITQNTYPSWGAKIQFDYILAKELNGYEVIDRKTVNTGMSDHLPLRVELIRT</sequence>
<proteinExistence type="predicted"/>
<dbReference type="InterPro" id="IPR005135">
    <property type="entry name" value="Endo/exonuclease/phosphatase"/>
</dbReference>
<dbReference type="PANTHER" id="PTHR14859:SF15">
    <property type="entry name" value="ENDONUCLEASE_EXONUCLEASE_PHOSPHATASE DOMAIN-CONTAINING PROTEIN"/>
    <property type="match status" value="1"/>
</dbReference>
<name>A0A6J6BSB7_9ZZZZ</name>
<dbReference type="GO" id="GO:0006506">
    <property type="term" value="P:GPI anchor biosynthetic process"/>
    <property type="evidence" value="ECO:0007669"/>
    <property type="project" value="TreeGrafter"/>
</dbReference>
<reference evidence="2" key="1">
    <citation type="submission" date="2020-05" db="EMBL/GenBank/DDBJ databases">
        <authorList>
            <person name="Chiriac C."/>
            <person name="Salcher M."/>
            <person name="Ghai R."/>
            <person name="Kavagutti S V."/>
        </authorList>
    </citation>
    <scope>NUCLEOTIDE SEQUENCE</scope>
</reference>
<accession>A0A6J6BSB7</accession>
<dbReference type="GO" id="GO:0016020">
    <property type="term" value="C:membrane"/>
    <property type="evidence" value="ECO:0007669"/>
    <property type="project" value="GOC"/>
</dbReference>
<feature type="domain" description="Endonuclease/exonuclease/phosphatase" evidence="1">
    <location>
        <begin position="5"/>
        <end position="266"/>
    </location>
</feature>
<dbReference type="PANTHER" id="PTHR14859">
    <property type="entry name" value="CALCOFLUOR WHITE HYPERSENSITIVE PROTEIN PRECURSOR"/>
    <property type="match status" value="1"/>
</dbReference>
<dbReference type="AlphaFoldDB" id="A0A6J6BSB7"/>